<reference evidence="1" key="2">
    <citation type="journal article" date="2015" name="Fish Shellfish Immunol.">
        <title>Early steps in the European eel (Anguilla anguilla)-Vibrio vulnificus interaction in the gills: Role of the RtxA13 toxin.</title>
        <authorList>
            <person name="Callol A."/>
            <person name="Pajuelo D."/>
            <person name="Ebbesson L."/>
            <person name="Teles M."/>
            <person name="MacKenzie S."/>
            <person name="Amaro C."/>
        </authorList>
    </citation>
    <scope>NUCLEOTIDE SEQUENCE</scope>
</reference>
<protein>
    <submittedName>
        <fullName evidence="1">Uncharacterized protein</fullName>
    </submittedName>
</protein>
<accession>A0A0E9PN79</accession>
<sequence length="34" mass="3876">MSSVECYTETYPCIGAGFEERSYMYINGATKFQV</sequence>
<reference evidence="1" key="1">
    <citation type="submission" date="2014-11" db="EMBL/GenBank/DDBJ databases">
        <authorList>
            <person name="Amaro Gonzalez C."/>
        </authorList>
    </citation>
    <scope>NUCLEOTIDE SEQUENCE</scope>
</reference>
<proteinExistence type="predicted"/>
<organism evidence="1">
    <name type="scientific">Anguilla anguilla</name>
    <name type="common">European freshwater eel</name>
    <name type="synonym">Muraena anguilla</name>
    <dbReference type="NCBI Taxonomy" id="7936"/>
    <lineage>
        <taxon>Eukaryota</taxon>
        <taxon>Metazoa</taxon>
        <taxon>Chordata</taxon>
        <taxon>Craniata</taxon>
        <taxon>Vertebrata</taxon>
        <taxon>Euteleostomi</taxon>
        <taxon>Actinopterygii</taxon>
        <taxon>Neopterygii</taxon>
        <taxon>Teleostei</taxon>
        <taxon>Anguilliformes</taxon>
        <taxon>Anguillidae</taxon>
        <taxon>Anguilla</taxon>
    </lineage>
</organism>
<dbReference type="EMBL" id="GBXM01102471">
    <property type="protein sequence ID" value="JAH06106.1"/>
    <property type="molecule type" value="Transcribed_RNA"/>
</dbReference>
<name>A0A0E9PN79_ANGAN</name>
<evidence type="ECO:0000313" key="1">
    <source>
        <dbReference type="EMBL" id="JAH06106.1"/>
    </source>
</evidence>
<dbReference type="AlphaFoldDB" id="A0A0E9PN79"/>